<dbReference type="AlphaFoldDB" id="A0A0C9T6L9"/>
<keyword evidence="2" id="KW-1185">Reference proteome</keyword>
<dbReference type="Proteomes" id="UP000054279">
    <property type="component" value="Unassembled WGS sequence"/>
</dbReference>
<protein>
    <submittedName>
        <fullName evidence="1">Uncharacterized protein</fullName>
    </submittedName>
</protein>
<dbReference type="InterPro" id="IPR036968">
    <property type="entry name" value="Enolpyruvate_Tfrase_sf"/>
</dbReference>
<dbReference type="HOGENOM" id="CLU_2980601_0_0_1"/>
<proteinExistence type="predicted"/>
<dbReference type="Gene3D" id="3.65.10.10">
    <property type="entry name" value="Enolpyruvate transferase domain"/>
    <property type="match status" value="1"/>
</dbReference>
<accession>A0A0C9T6L9</accession>
<organism evidence="1 2">
    <name type="scientific">Sphaerobolus stellatus (strain SS14)</name>
    <dbReference type="NCBI Taxonomy" id="990650"/>
    <lineage>
        <taxon>Eukaryota</taxon>
        <taxon>Fungi</taxon>
        <taxon>Dikarya</taxon>
        <taxon>Basidiomycota</taxon>
        <taxon>Agaricomycotina</taxon>
        <taxon>Agaricomycetes</taxon>
        <taxon>Phallomycetidae</taxon>
        <taxon>Geastrales</taxon>
        <taxon>Sphaerobolaceae</taxon>
        <taxon>Sphaerobolus</taxon>
    </lineage>
</organism>
<dbReference type="InterPro" id="IPR013792">
    <property type="entry name" value="RNA3'P_cycl/enolpyr_Trfase_a/b"/>
</dbReference>
<sequence length="58" mass="6624">MSRPFCSAHLMRLELVGGQVISQPYIDMTIAMMRVFSADIQREAVKDIHHIKPIDKVV</sequence>
<evidence type="ECO:0000313" key="2">
    <source>
        <dbReference type="Proteomes" id="UP000054279"/>
    </source>
</evidence>
<name>A0A0C9T6L9_SPHS4</name>
<gene>
    <name evidence="1" type="ORF">M422DRAFT_39123</name>
</gene>
<evidence type="ECO:0000313" key="1">
    <source>
        <dbReference type="EMBL" id="KIJ24583.1"/>
    </source>
</evidence>
<dbReference type="SUPFAM" id="SSF55205">
    <property type="entry name" value="EPT/RTPC-like"/>
    <property type="match status" value="1"/>
</dbReference>
<reference evidence="1 2" key="1">
    <citation type="submission" date="2014-06" db="EMBL/GenBank/DDBJ databases">
        <title>Evolutionary Origins and Diversification of the Mycorrhizal Mutualists.</title>
        <authorList>
            <consortium name="DOE Joint Genome Institute"/>
            <consortium name="Mycorrhizal Genomics Consortium"/>
            <person name="Kohler A."/>
            <person name="Kuo A."/>
            <person name="Nagy L.G."/>
            <person name="Floudas D."/>
            <person name="Copeland A."/>
            <person name="Barry K.W."/>
            <person name="Cichocki N."/>
            <person name="Veneault-Fourrey C."/>
            <person name="LaButti K."/>
            <person name="Lindquist E.A."/>
            <person name="Lipzen A."/>
            <person name="Lundell T."/>
            <person name="Morin E."/>
            <person name="Murat C."/>
            <person name="Riley R."/>
            <person name="Ohm R."/>
            <person name="Sun H."/>
            <person name="Tunlid A."/>
            <person name="Henrissat B."/>
            <person name="Grigoriev I.V."/>
            <person name="Hibbett D.S."/>
            <person name="Martin F."/>
        </authorList>
    </citation>
    <scope>NUCLEOTIDE SEQUENCE [LARGE SCALE GENOMIC DNA]</scope>
    <source>
        <strain evidence="1 2">SS14</strain>
    </source>
</reference>
<dbReference type="EMBL" id="KN837475">
    <property type="protein sequence ID" value="KIJ24583.1"/>
    <property type="molecule type" value="Genomic_DNA"/>
</dbReference>
<dbReference type="GO" id="GO:0016765">
    <property type="term" value="F:transferase activity, transferring alkyl or aryl (other than methyl) groups"/>
    <property type="evidence" value="ECO:0007669"/>
    <property type="project" value="InterPro"/>
</dbReference>